<proteinExistence type="predicted"/>
<dbReference type="EMBL" id="KN817754">
    <property type="protein sequence ID" value="KJA13317.1"/>
    <property type="molecule type" value="Genomic_DNA"/>
</dbReference>
<organism evidence="1 2">
    <name type="scientific">Hypholoma sublateritium (strain FD-334 SS-4)</name>
    <dbReference type="NCBI Taxonomy" id="945553"/>
    <lineage>
        <taxon>Eukaryota</taxon>
        <taxon>Fungi</taxon>
        <taxon>Dikarya</taxon>
        <taxon>Basidiomycota</taxon>
        <taxon>Agaricomycotina</taxon>
        <taxon>Agaricomycetes</taxon>
        <taxon>Agaricomycetidae</taxon>
        <taxon>Agaricales</taxon>
        <taxon>Agaricineae</taxon>
        <taxon>Strophariaceae</taxon>
        <taxon>Hypholoma</taxon>
    </lineage>
</organism>
<dbReference type="AlphaFoldDB" id="A0A0D2KFV2"/>
<gene>
    <name evidence="1" type="ORF">HYPSUDRAFT_49906</name>
</gene>
<dbReference type="Proteomes" id="UP000054270">
    <property type="component" value="Unassembled WGS sequence"/>
</dbReference>
<evidence type="ECO:0000313" key="1">
    <source>
        <dbReference type="EMBL" id="KJA13317.1"/>
    </source>
</evidence>
<protein>
    <submittedName>
        <fullName evidence="1">Uncharacterized protein</fullName>
    </submittedName>
</protein>
<evidence type="ECO:0000313" key="2">
    <source>
        <dbReference type="Proteomes" id="UP000054270"/>
    </source>
</evidence>
<reference evidence="2" key="1">
    <citation type="submission" date="2014-04" db="EMBL/GenBank/DDBJ databases">
        <title>Evolutionary Origins and Diversification of the Mycorrhizal Mutualists.</title>
        <authorList>
            <consortium name="DOE Joint Genome Institute"/>
            <consortium name="Mycorrhizal Genomics Consortium"/>
            <person name="Kohler A."/>
            <person name="Kuo A."/>
            <person name="Nagy L.G."/>
            <person name="Floudas D."/>
            <person name="Copeland A."/>
            <person name="Barry K.W."/>
            <person name="Cichocki N."/>
            <person name="Veneault-Fourrey C."/>
            <person name="LaButti K."/>
            <person name="Lindquist E.A."/>
            <person name="Lipzen A."/>
            <person name="Lundell T."/>
            <person name="Morin E."/>
            <person name="Murat C."/>
            <person name="Riley R."/>
            <person name="Ohm R."/>
            <person name="Sun H."/>
            <person name="Tunlid A."/>
            <person name="Henrissat B."/>
            <person name="Grigoriev I.V."/>
            <person name="Hibbett D.S."/>
            <person name="Martin F."/>
        </authorList>
    </citation>
    <scope>NUCLEOTIDE SEQUENCE [LARGE SCALE GENOMIC DNA]</scope>
    <source>
        <strain evidence="2">FD-334 SS-4</strain>
    </source>
</reference>
<keyword evidence="2" id="KW-1185">Reference proteome</keyword>
<accession>A0A0D2KFV2</accession>
<sequence>MRRSSLISLMLTVGASDDSGGLPLGSLYTDKRKHKAADKSDRKVRCISPPVCVVCSKLPPIATPLPCWNP</sequence>
<name>A0A0D2KFV2_HYPSF</name>